<dbReference type="Gene3D" id="3.30.40.10">
    <property type="entry name" value="Zinc/RING finger domain, C3HC4 (zinc finger)"/>
    <property type="match status" value="1"/>
</dbReference>
<sequence length="202" mass="23053">RGHLVDPATSEFVQIINVGHWLCLSTIGVSHPGTVRVFDSLFIKPNAIAVEHACQMLLHAGDTVTFINEKVQKQIGSADCGLFALAFATYLCQGLDPTTQRYDQALMRQHYVTCLESAKVIPFPKTIRRVPCHVAENKTLVQIFCKCRLPNDKKEYVMCFRYSSWYHPECVQVPDWAINSKRKWQCQKCKDHKTLRLQNSLA</sequence>
<dbReference type="SUPFAM" id="SSF57903">
    <property type="entry name" value="FYVE/PHD zinc finger"/>
    <property type="match status" value="1"/>
</dbReference>
<evidence type="ECO:0000313" key="1">
    <source>
        <dbReference type="EMBL" id="CAH3152911.1"/>
    </source>
</evidence>
<accession>A0AAU9XNK4</accession>
<dbReference type="PANTHER" id="PTHR34718">
    <property type="entry name" value="PHD-TYPE DOMAIN-CONTAINING PROTEIN"/>
    <property type="match status" value="1"/>
</dbReference>
<reference evidence="1 2" key="1">
    <citation type="submission" date="2022-05" db="EMBL/GenBank/DDBJ databases">
        <authorList>
            <consortium name="Genoscope - CEA"/>
            <person name="William W."/>
        </authorList>
    </citation>
    <scope>NUCLEOTIDE SEQUENCE [LARGE SCALE GENOMIC DNA]</scope>
</reference>
<keyword evidence="2" id="KW-1185">Reference proteome</keyword>
<dbReference type="InterPro" id="IPR038765">
    <property type="entry name" value="Papain-like_cys_pep_sf"/>
</dbReference>
<dbReference type="Gene3D" id="3.40.395.10">
    <property type="entry name" value="Adenoviral Proteinase, Chain A"/>
    <property type="match status" value="1"/>
</dbReference>
<dbReference type="AlphaFoldDB" id="A0AAU9XNK4"/>
<proteinExistence type="predicted"/>
<gene>
    <name evidence="1" type="ORF">PMEA_00026856</name>
</gene>
<dbReference type="Proteomes" id="UP001159428">
    <property type="component" value="Unassembled WGS sequence"/>
</dbReference>
<dbReference type="EMBL" id="CALNXJ010000052">
    <property type="protein sequence ID" value="CAH3152911.1"/>
    <property type="molecule type" value="Genomic_DNA"/>
</dbReference>
<evidence type="ECO:0000313" key="2">
    <source>
        <dbReference type="Proteomes" id="UP001159428"/>
    </source>
</evidence>
<dbReference type="SUPFAM" id="SSF54001">
    <property type="entry name" value="Cysteine proteinases"/>
    <property type="match status" value="1"/>
</dbReference>
<protein>
    <recommendedName>
        <fullName evidence="3">PHD-type domain-containing protein</fullName>
    </recommendedName>
</protein>
<feature type="non-terminal residue" evidence="1">
    <location>
        <position position="1"/>
    </location>
</feature>
<organism evidence="1 2">
    <name type="scientific">Pocillopora meandrina</name>
    <dbReference type="NCBI Taxonomy" id="46732"/>
    <lineage>
        <taxon>Eukaryota</taxon>
        <taxon>Metazoa</taxon>
        <taxon>Cnidaria</taxon>
        <taxon>Anthozoa</taxon>
        <taxon>Hexacorallia</taxon>
        <taxon>Scleractinia</taxon>
        <taxon>Astrocoeniina</taxon>
        <taxon>Pocilloporidae</taxon>
        <taxon>Pocillopora</taxon>
    </lineage>
</organism>
<evidence type="ECO:0008006" key="3">
    <source>
        <dbReference type="Google" id="ProtNLM"/>
    </source>
</evidence>
<dbReference type="InterPro" id="IPR011011">
    <property type="entry name" value="Znf_FYVE_PHD"/>
</dbReference>
<dbReference type="InterPro" id="IPR013083">
    <property type="entry name" value="Znf_RING/FYVE/PHD"/>
</dbReference>
<comment type="caution">
    <text evidence="1">The sequence shown here is derived from an EMBL/GenBank/DDBJ whole genome shotgun (WGS) entry which is preliminary data.</text>
</comment>
<dbReference type="PANTHER" id="PTHR34718:SF2">
    <property type="entry name" value="PHD-TYPE DOMAIN-CONTAINING PROTEIN"/>
    <property type="match status" value="1"/>
</dbReference>
<name>A0AAU9XNK4_9CNID</name>